<name>A0AAD4ZG27_PRUDU</name>
<protein>
    <submittedName>
        <fullName evidence="2">Uncharacterized protein</fullName>
    </submittedName>
</protein>
<evidence type="ECO:0000313" key="2">
    <source>
        <dbReference type="EMBL" id="KAI5344605.1"/>
    </source>
</evidence>
<gene>
    <name evidence="2" type="ORF">L3X38_012482</name>
</gene>
<accession>A0AAD4ZG27</accession>
<comment type="caution">
    <text evidence="2">The sequence shown here is derived from an EMBL/GenBank/DDBJ whole genome shotgun (WGS) entry which is preliminary data.</text>
</comment>
<proteinExistence type="predicted"/>
<keyword evidence="1" id="KW-0812">Transmembrane</keyword>
<keyword evidence="1" id="KW-0472">Membrane</keyword>
<evidence type="ECO:0000313" key="3">
    <source>
        <dbReference type="Proteomes" id="UP001054821"/>
    </source>
</evidence>
<feature type="transmembrane region" description="Helical" evidence="1">
    <location>
        <begin position="67"/>
        <end position="86"/>
    </location>
</feature>
<dbReference type="Proteomes" id="UP001054821">
    <property type="component" value="Chromosome 2"/>
</dbReference>
<dbReference type="AlphaFoldDB" id="A0AAD4ZG27"/>
<keyword evidence="3" id="KW-1185">Reference proteome</keyword>
<sequence length="135" mass="15133">MVSSSSSSFVSHPDHACLMVVLVRFYKLRMKAKAFDASCWWCKRCIQRCLEFRGCGFDPPSLNVGQGFWGLGLSGIIFLPISTALFDYYAMSIAKLNGVEFFNDLERFLMLLFSSSESIVDKAQETSFEGSPKSP</sequence>
<evidence type="ECO:0000256" key="1">
    <source>
        <dbReference type="SAM" id="Phobius"/>
    </source>
</evidence>
<reference evidence="2 3" key="1">
    <citation type="journal article" date="2022" name="G3 (Bethesda)">
        <title>Whole-genome sequence and methylome profiling of the almond [Prunus dulcis (Mill.) D.A. Webb] cultivar 'Nonpareil'.</title>
        <authorList>
            <person name="D'Amico-Willman K.M."/>
            <person name="Ouma W.Z."/>
            <person name="Meulia T."/>
            <person name="Sideli G.M."/>
            <person name="Gradziel T.M."/>
            <person name="Fresnedo-Ramirez J."/>
        </authorList>
    </citation>
    <scope>NUCLEOTIDE SEQUENCE [LARGE SCALE GENOMIC DNA]</scope>
    <source>
        <strain evidence="2">Clone GOH B32 T37-40</strain>
    </source>
</reference>
<dbReference type="EMBL" id="JAJFAZ020000002">
    <property type="protein sequence ID" value="KAI5344605.1"/>
    <property type="molecule type" value="Genomic_DNA"/>
</dbReference>
<keyword evidence="1" id="KW-1133">Transmembrane helix</keyword>
<organism evidence="2 3">
    <name type="scientific">Prunus dulcis</name>
    <name type="common">Almond</name>
    <name type="synonym">Amygdalus dulcis</name>
    <dbReference type="NCBI Taxonomy" id="3755"/>
    <lineage>
        <taxon>Eukaryota</taxon>
        <taxon>Viridiplantae</taxon>
        <taxon>Streptophyta</taxon>
        <taxon>Embryophyta</taxon>
        <taxon>Tracheophyta</taxon>
        <taxon>Spermatophyta</taxon>
        <taxon>Magnoliopsida</taxon>
        <taxon>eudicotyledons</taxon>
        <taxon>Gunneridae</taxon>
        <taxon>Pentapetalae</taxon>
        <taxon>rosids</taxon>
        <taxon>fabids</taxon>
        <taxon>Rosales</taxon>
        <taxon>Rosaceae</taxon>
        <taxon>Amygdaloideae</taxon>
        <taxon>Amygdaleae</taxon>
        <taxon>Prunus</taxon>
    </lineage>
</organism>